<dbReference type="PANTHER" id="PTHR11040:SF55">
    <property type="entry name" value="MEMBRANE ZINC ION TRANSPORTER, PUTATIVE (AFU_ORTHOLOGUE AFUA_6G00470)-RELATED"/>
    <property type="match status" value="1"/>
</dbReference>
<protein>
    <recommendedName>
        <fullName evidence="9">Plasma membrane zinc ion transporter</fullName>
    </recommendedName>
</protein>
<keyword evidence="4 6" id="KW-0472">Membrane</keyword>
<evidence type="ECO:0008006" key="9">
    <source>
        <dbReference type="Google" id="ProtNLM"/>
    </source>
</evidence>
<evidence type="ECO:0000313" key="8">
    <source>
        <dbReference type="Proteomes" id="UP000006753"/>
    </source>
</evidence>
<keyword evidence="2 6" id="KW-0812">Transmembrane</keyword>
<dbReference type="GO" id="GO:0005385">
    <property type="term" value="F:zinc ion transmembrane transporter activity"/>
    <property type="evidence" value="ECO:0007669"/>
    <property type="project" value="TreeGrafter"/>
</dbReference>
<dbReference type="HOGENOM" id="CLU_027089_1_1_1"/>
<comment type="subcellular location">
    <subcellularLocation>
        <location evidence="1">Membrane</location>
        <topology evidence="1">Multi-pass membrane protein</topology>
    </subcellularLocation>
</comment>
<dbReference type="InterPro" id="IPR003689">
    <property type="entry name" value="ZIP"/>
</dbReference>
<feature type="transmembrane region" description="Helical" evidence="6">
    <location>
        <begin position="218"/>
        <end position="239"/>
    </location>
</feature>
<feature type="region of interest" description="Disordered" evidence="5">
    <location>
        <begin position="306"/>
        <end position="330"/>
    </location>
</feature>
<evidence type="ECO:0000256" key="4">
    <source>
        <dbReference type="ARBA" id="ARBA00023136"/>
    </source>
</evidence>
<dbReference type="PANTHER" id="PTHR11040">
    <property type="entry name" value="ZINC/IRON TRANSPORTER"/>
    <property type="match status" value="1"/>
</dbReference>
<evidence type="ECO:0000256" key="3">
    <source>
        <dbReference type="ARBA" id="ARBA00022989"/>
    </source>
</evidence>
<dbReference type="GeneID" id="18757981"/>
<feature type="transmembrane region" description="Helical" evidence="6">
    <location>
        <begin position="259"/>
        <end position="281"/>
    </location>
</feature>
<organism evidence="7 8">
    <name type="scientific">Marssonina brunnea f. sp. multigermtubi (strain MB_m1)</name>
    <name type="common">Marssonina leaf spot fungus</name>
    <dbReference type="NCBI Taxonomy" id="1072389"/>
    <lineage>
        <taxon>Eukaryota</taxon>
        <taxon>Fungi</taxon>
        <taxon>Dikarya</taxon>
        <taxon>Ascomycota</taxon>
        <taxon>Pezizomycotina</taxon>
        <taxon>Leotiomycetes</taxon>
        <taxon>Helotiales</taxon>
        <taxon>Drepanopezizaceae</taxon>
        <taxon>Drepanopeziza</taxon>
    </lineage>
</organism>
<dbReference type="Proteomes" id="UP000006753">
    <property type="component" value="Unassembled WGS sequence"/>
</dbReference>
<dbReference type="InParanoid" id="K1Y4L7"/>
<reference evidence="7 8" key="1">
    <citation type="journal article" date="2012" name="BMC Genomics">
        <title>Sequencing the genome of Marssonina brunnea reveals fungus-poplar co-evolution.</title>
        <authorList>
            <person name="Zhu S."/>
            <person name="Cao Y.-Z."/>
            <person name="Jiang C."/>
            <person name="Tan B.-Y."/>
            <person name="Wang Z."/>
            <person name="Feng S."/>
            <person name="Zhang L."/>
            <person name="Su X.-H."/>
            <person name="Brejova B."/>
            <person name="Vinar T."/>
            <person name="Xu M."/>
            <person name="Wang M.-X."/>
            <person name="Zhang S.-G."/>
            <person name="Huang M.-R."/>
            <person name="Wu R."/>
            <person name="Zhou Y."/>
        </authorList>
    </citation>
    <scope>NUCLEOTIDE SEQUENCE [LARGE SCALE GENOMIC DNA]</scope>
    <source>
        <strain evidence="7 8">MB_m1</strain>
    </source>
</reference>
<dbReference type="eggNOG" id="KOG1558">
    <property type="taxonomic scope" value="Eukaryota"/>
</dbReference>
<dbReference type="OMA" id="DFMATAY"/>
<name>K1Y4L7_MARBU</name>
<evidence type="ECO:0000256" key="1">
    <source>
        <dbReference type="ARBA" id="ARBA00004141"/>
    </source>
</evidence>
<dbReference type="AlphaFoldDB" id="K1Y4L7"/>
<feature type="transmembrane region" description="Helical" evidence="6">
    <location>
        <begin position="183"/>
        <end position="206"/>
    </location>
</feature>
<accession>K1Y4L7</accession>
<proteinExistence type="predicted"/>
<evidence type="ECO:0000256" key="6">
    <source>
        <dbReference type="SAM" id="Phobius"/>
    </source>
</evidence>
<feature type="transmembrane region" description="Helical" evidence="6">
    <location>
        <begin position="445"/>
        <end position="468"/>
    </location>
</feature>
<keyword evidence="8" id="KW-1185">Reference proteome</keyword>
<feature type="transmembrane region" description="Helical" evidence="6">
    <location>
        <begin position="474"/>
        <end position="496"/>
    </location>
</feature>
<sequence length="538" mass="58496">MSYPSKKKEIPSTSKRQLSQGVKACESRFHHVRGIGEYWPVGFPTLTFQAYPYQIEEVWYSVGVREEKIQGKFSEGRYYIAGNASRTGGNKGWAKMECPVPRCKEEMVGLAVHTGRQSRIVDFAHKYTLNSRCLILFSPTSESTVDYYGSSFMPSNSPRALFRRQAAADSCEIPEISDTYDTALHVGALFIILGVSFSACLVPIVAVRIPRLRIPPNFLFVVRHFGTGVLVATALVHLLPEAFGSLTDPCLPSFWNTTYPALPGALSMGAIFMIIAVQMVLSPGQNCCAMPTAIIESNGVNNAGDSPSGGGACMNRNRSEPGAIHGRDGSTGRQLQMVTAYSENLDALERLQHYQKNEATTGVLARTETASPEQKRKKDTMQCVLLEMGILFHSVFIGMALSVATGSDFIVLLIAISFHQTFEGLALGSRIAVLSWGPGAWQPWLMALAYGCTTPVGQAIGIATHSLYSPESTTGLLLVGIMNAISGGLLLWASLAELLMEDFLSDESWRILNGWKRVIACLLVLLGAFGMSLIGAWA</sequence>
<evidence type="ECO:0000313" key="7">
    <source>
        <dbReference type="EMBL" id="EKD20094.1"/>
    </source>
</evidence>
<feature type="transmembrane region" description="Helical" evidence="6">
    <location>
        <begin position="517"/>
        <end position="537"/>
    </location>
</feature>
<evidence type="ECO:0000256" key="5">
    <source>
        <dbReference type="SAM" id="MobiDB-lite"/>
    </source>
</evidence>
<dbReference type="EMBL" id="JH921430">
    <property type="protein sequence ID" value="EKD20094.1"/>
    <property type="molecule type" value="Genomic_DNA"/>
</dbReference>
<dbReference type="GO" id="GO:0005886">
    <property type="term" value="C:plasma membrane"/>
    <property type="evidence" value="ECO:0007669"/>
    <property type="project" value="TreeGrafter"/>
</dbReference>
<keyword evidence="3 6" id="KW-1133">Transmembrane helix</keyword>
<dbReference type="Pfam" id="PF02535">
    <property type="entry name" value="Zip"/>
    <property type="match status" value="1"/>
</dbReference>
<dbReference type="OrthoDB" id="448280at2759"/>
<dbReference type="KEGG" id="mbe:MBM_02046"/>
<feature type="transmembrane region" description="Helical" evidence="6">
    <location>
        <begin position="409"/>
        <end position="433"/>
    </location>
</feature>
<evidence type="ECO:0000256" key="2">
    <source>
        <dbReference type="ARBA" id="ARBA00022692"/>
    </source>
</evidence>
<feature type="transmembrane region" description="Helical" evidence="6">
    <location>
        <begin position="384"/>
        <end position="403"/>
    </location>
</feature>
<gene>
    <name evidence="7" type="ORF">MBM_02046</name>
</gene>